<dbReference type="Proteomes" id="UP000887565">
    <property type="component" value="Unplaced"/>
</dbReference>
<proteinExistence type="predicted"/>
<feature type="compositionally biased region" description="Basic residues" evidence="1">
    <location>
        <begin position="60"/>
        <end position="69"/>
    </location>
</feature>
<dbReference type="WBParaSite" id="nRc.2.0.1.t15851-RA">
    <property type="protein sequence ID" value="nRc.2.0.1.t15851-RA"/>
    <property type="gene ID" value="nRc.2.0.1.g15851"/>
</dbReference>
<evidence type="ECO:0000313" key="3">
    <source>
        <dbReference type="WBParaSite" id="nRc.2.0.1.t15851-RA"/>
    </source>
</evidence>
<evidence type="ECO:0000256" key="1">
    <source>
        <dbReference type="SAM" id="MobiDB-lite"/>
    </source>
</evidence>
<evidence type="ECO:0000313" key="2">
    <source>
        <dbReference type="Proteomes" id="UP000887565"/>
    </source>
</evidence>
<feature type="region of interest" description="Disordered" evidence="1">
    <location>
        <begin position="44"/>
        <end position="79"/>
    </location>
</feature>
<feature type="compositionally biased region" description="Basic and acidic residues" evidence="1">
    <location>
        <begin position="47"/>
        <end position="59"/>
    </location>
</feature>
<reference evidence="3" key="1">
    <citation type="submission" date="2022-11" db="UniProtKB">
        <authorList>
            <consortium name="WormBaseParasite"/>
        </authorList>
    </citation>
    <scope>IDENTIFICATION</scope>
</reference>
<keyword evidence="2" id="KW-1185">Reference proteome</keyword>
<protein>
    <submittedName>
        <fullName evidence="3">Uncharacterized protein</fullName>
    </submittedName>
</protein>
<dbReference type="AlphaFoldDB" id="A0A915IPW4"/>
<organism evidence="2 3">
    <name type="scientific">Romanomermis culicivorax</name>
    <name type="common">Nematode worm</name>
    <dbReference type="NCBI Taxonomy" id="13658"/>
    <lineage>
        <taxon>Eukaryota</taxon>
        <taxon>Metazoa</taxon>
        <taxon>Ecdysozoa</taxon>
        <taxon>Nematoda</taxon>
        <taxon>Enoplea</taxon>
        <taxon>Dorylaimia</taxon>
        <taxon>Mermithida</taxon>
        <taxon>Mermithoidea</taxon>
        <taxon>Mermithidae</taxon>
        <taxon>Romanomermis</taxon>
    </lineage>
</organism>
<accession>A0A915IPW4</accession>
<name>A0A915IPW4_ROMCU</name>
<sequence>MSKATFTLHGMATGSATMANQTTLGKTDVKYDWLHVMWVYSQVSDYQEQKRKKVDEKKNENKRKQRQKRKPLDAASNLS</sequence>